<dbReference type="RefSeq" id="WP_026817486.1">
    <property type="nucleotide sequence ID" value="NZ_AUFF01000010.1"/>
</dbReference>
<organism evidence="2 3">
    <name type="scientific">Arenimonas composti TR7-09 = DSM 18010</name>
    <dbReference type="NCBI Taxonomy" id="1121013"/>
    <lineage>
        <taxon>Bacteria</taxon>
        <taxon>Pseudomonadati</taxon>
        <taxon>Pseudomonadota</taxon>
        <taxon>Gammaproteobacteria</taxon>
        <taxon>Lysobacterales</taxon>
        <taxon>Lysobacteraceae</taxon>
        <taxon>Arenimonas</taxon>
    </lineage>
</organism>
<protein>
    <recommendedName>
        <fullName evidence="1">NAD-dependent epimerase/dehydratase domain-containing protein</fullName>
    </recommendedName>
</protein>
<dbReference type="eggNOG" id="COG0451">
    <property type="taxonomic scope" value="Bacteria"/>
</dbReference>
<dbReference type="InterPro" id="IPR036291">
    <property type="entry name" value="NAD(P)-bd_dom_sf"/>
</dbReference>
<dbReference type="PANTHER" id="PTHR48079:SF6">
    <property type="entry name" value="NAD(P)-BINDING DOMAIN-CONTAINING PROTEIN-RELATED"/>
    <property type="match status" value="1"/>
</dbReference>
<sequence length="346" mass="36747">MTRILVTGASGLIGWHAALALAARGHAVRANGRDAAALARLRALAATASADGGRGRSGRLDTVAADLAEAPLDLLLAGVGTVVHCAARSSPWGPAAAFERDNVHATRRLLAAARAAGVRRFVHLGSPSIYFRFADQFDVGEDFLPPRRWITDYARSKWESELAVREAVAAGLPALVLRPRAVFGPGDRAILPRILAVAARGRFPLVGGGRARIDVSCVDNIADAIVCAVENAVPTDGRAFNLSNGAPVTVRELLEMLFAALAMDVRLRHVPRALAVAAAGVAETVARLRPGCPEPPLTRYGIGVIGWSQTLDISRARRELGWEPRIDVREGLARYAAAWRAGETPR</sequence>
<dbReference type="GO" id="GO:0004029">
    <property type="term" value="F:aldehyde dehydrogenase (NAD+) activity"/>
    <property type="evidence" value="ECO:0007669"/>
    <property type="project" value="TreeGrafter"/>
</dbReference>
<dbReference type="Gene3D" id="3.40.50.720">
    <property type="entry name" value="NAD(P)-binding Rossmann-like Domain"/>
    <property type="match status" value="1"/>
</dbReference>
<dbReference type="Proteomes" id="UP000029391">
    <property type="component" value="Unassembled WGS sequence"/>
</dbReference>
<evidence type="ECO:0000313" key="2">
    <source>
        <dbReference type="EMBL" id="KFN50592.1"/>
    </source>
</evidence>
<feature type="domain" description="NAD-dependent epimerase/dehydratase" evidence="1">
    <location>
        <begin position="4"/>
        <end position="242"/>
    </location>
</feature>
<gene>
    <name evidence="2" type="ORF">P873_05375</name>
</gene>
<dbReference type="InterPro" id="IPR051783">
    <property type="entry name" value="NAD(P)-dependent_oxidoreduct"/>
</dbReference>
<dbReference type="SUPFAM" id="SSF51735">
    <property type="entry name" value="NAD(P)-binding Rossmann-fold domains"/>
    <property type="match status" value="1"/>
</dbReference>
<evidence type="ECO:0000259" key="1">
    <source>
        <dbReference type="Pfam" id="PF01370"/>
    </source>
</evidence>
<dbReference type="Pfam" id="PF01370">
    <property type="entry name" value="Epimerase"/>
    <property type="match status" value="1"/>
</dbReference>
<evidence type="ECO:0000313" key="3">
    <source>
        <dbReference type="Proteomes" id="UP000029391"/>
    </source>
</evidence>
<dbReference type="OrthoDB" id="3174087at2"/>
<keyword evidence="3" id="KW-1185">Reference proteome</keyword>
<dbReference type="STRING" id="1121013.GCA_000426365_02576"/>
<reference evidence="2 3" key="1">
    <citation type="submission" date="2013-09" db="EMBL/GenBank/DDBJ databases">
        <title>Genome sequencing of Arenimonas composti.</title>
        <authorList>
            <person name="Chen F."/>
            <person name="Wang G."/>
        </authorList>
    </citation>
    <scope>NUCLEOTIDE SEQUENCE [LARGE SCALE GENOMIC DNA]</scope>
    <source>
        <strain evidence="2 3">TR7-09</strain>
    </source>
</reference>
<dbReference type="EMBL" id="AWXU01000017">
    <property type="protein sequence ID" value="KFN50592.1"/>
    <property type="molecule type" value="Genomic_DNA"/>
</dbReference>
<comment type="caution">
    <text evidence="2">The sequence shown here is derived from an EMBL/GenBank/DDBJ whole genome shotgun (WGS) entry which is preliminary data.</text>
</comment>
<dbReference type="GO" id="GO:0005737">
    <property type="term" value="C:cytoplasm"/>
    <property type="evidence" value="ECO:0007669"/>
    <property type="project" value="TreeGrafter"/>
</dbReference>
<dbReference type="AlphaFoldDB" id="A0A091BGE1"/>
<accession>A0A091BGE1</accession>
<dbReference type="PANTHER" id="PTHR48079">
    <property type="entry name" value="PROTEIN YEEZ"/>
    <property type="match status" value="1"/>
</dbReference>
<proteinExistence type="predicted"/>
<name>A0A091BGE1_9GAMM</name>
<dbReference type="InterPro" id="IPR001509">
    <property type="entry name" value="Epimerase_deHydtase"/>
</dbReference>